<evidence type="ECO:0000313" key="7">
    <source>
        <dbReference type="Proteomes" id="UP001238603"/>
    </source>
</evidence>
<dbReference type="Proteomes" id="UP001238603">
    <property type="component" value="Unassembled WGS sequence"/>
</dbReference>
<keyword evidence="2" id="KW-0597">Phosphoprotein</keyword>
<dbReference type="PROSITE" id="PS51755">
    <property type="entry name" value="OMPR_PHOB"/>
    <property type="match status" value="1"/>
</dbReference>
<dbReference type="SUPFAM" id="SSF46894">
    <property type="entry name" value="C-terminal effector domain of the bipartite response regulators"/>
    <property type="match status" value="1"/>
</dbReference>
<feature type="domain" description="Response regulatory" evidence="4">
    <location>
        <begin position="12"/>
        <end position="125"/>
    </location>
</feature>
<dbReference type="CDD" id="cd00383">
    <property type="entry name" value="trans_reg_C"/>
    <property type="match status" value="1"/>
</dbReference>
<dbReference type="PANTHER" id="PTHR48111:SF59">
    <property type="entry name" value="TRANSCRIPTIONAL REGULATORY PROTEIN BAER"/>
    <property type="match status" value="1"/>
</dbReference>
<evidence type="ECO:0000256" key="2">
    <source>
        <dbReference type="PROSITE-ProRule" id="PRU00169"/>
    </source>
</evidence>
<proteinExistence type="predicted"/>
<dbReference type="EMBL" id="JASVDS010000002">
    <property type="protein sequence ID" value="MDL5031524.1"/>
    <property type="molecule type" value="Genomic_DNA"/>
</dbReference>
<feature type="DNA-binding region" description="OmpR/PhoB-type" evidence="3">
    <location>
        <begin position="139"/>
        <end position="238"/>
    </location>
</feature>
<dbReference type="InterPro" id="IPR039420">
    <property type="entry name" value="WalR-like"/>
</dbReference>
<dbReference type="Pfam" id="PF00072">
    <property type="entry name" value="Response_reg"/>
    <property type="match status" value="1"/>
</dbReference>
<dbReference type="InterPro" id="IPR016032">
    <property type="entry name" value="Sig_transdc_resp-reg_C-effctor"/>
</dbReference>
<evidence type="ECO:0000256" key="1">
    <source>
        <dbReference type="ARBA" id="ARBA00023125"/>
    </source>
</evidence>
<sequence>MNTSIPSPAAARILIVEDEAKIAALLADYLQAAGHTTEVLGDGAQALERLRQSPPDLLVLDLMLPGLDGLSLCRELRQFSALPVLMISARVDELDRLLGLELGADDYLCKPFSPREAVARVKALLRRAQGRLPGLAVGGPPALEGGYAVDEAGQRLYWQGQLLPLTPLEFRLLRLLLRQPGRVFSRAQLLEQLHEDFRDVSDRVVDSHIKNIRRKLAQLTPPQEPLSAVYGVGYRLDL</sequence>
<dbReference type="RefSeq" id="WP_285981653.1">
    <property type="nucleotide sequence ID" value="NZ_JASVDS010000002.1"/>
</dbReference>
<evidence type="ECO:0000313" key="6">
    <source>
        <dbReference type="EMBL" id="MDL5031524.1"/>
    </source>
</evidence>
<keyword evidence="7" id="KW-1185">Reference proteome</keyword>
<evidence type="ECO:0000256" key="3">
    <source>
        <dbReference type="PROSITE-ProRule" id="PRU01091"/>
    </source>
</evidence>
<accession>A0ABT7LGG9</accession>
<feature type="modified residue" description="4-aspartylphosphate" evidence="2">
    <location>
        <position position="61"/>
    </location>
</feature>
<name>A0ABT7LGG9_9BURK</name>
<dbReference type="InterPro" id="IPR011006">
    <property type="entry name" value="CheY-like_superfamily"/>
</dbReference>
<comment type="caution">
    <text evidence="6">The sequence shown here is derived from an EMBL/GenBank/DDBJ whole genome shotgun (WGS) entry which is preliminary data.</text>
</comment>
<evidence type="ECO:0000259" key="5">
    <source>
        <dbReference type="PROSITE" id="PS51755"/>
    </source>
</evidence>
<dbReference type="SMART" id="SM00448">
    <property type="entry name" value="REC"/>
    <property type="match status" value="1"/>
</dbReference>
<evidence type="ECO:0000259" key="4">
    <source>
        <dbReference type="PROSITE" id="PS50110"/>
    </source>
</evidence>
<dbReference type="SUPFAM" id="SSF52172">
    <property type="entry name" value="CheY-like"/>
    <property type="match status" value="1"/>
</dbReference>
<dbReference type="SMART" id="SM00862">
    <property type="entry name" value="Trans_reg_C"/>
    <property type="match status" value="1"/>
</dbReference>
<organism evidence="6 7">
    <name type="scientific">Roseateles subflavus</name>
    <dbReference type="NCBI Taxonomy" id="3053353"/>
    <lineage>
        <taxon>Bacteria</taxon>
        <taxon>Pseudomonadati</taxon>
        <taxon>Pseudomonadota</taxon>
        <taxon>Betaproteobacteria</taxon>
        <taxon>Burkholderiales</taxon>
        <taxon>Sphaerotilaceae</taxon>
        <taxon>Roseateles</taxon>
    </lineage>
</organism>
<dbReference type="InterPro" id="IPR036388">
    <property type="entry name" value="WH-like_DNA-bd_sf"/>
</dbReference>
<dbReference type="InterPro" id="IPR001867">
    <property type="entry name" value="OmpR/PhoB-type_DNA-bd"/>
</dbReference>
<dbReference type="Gene3D" id="6.10.250.690">
    <property type="match status" value="1"/>
</dbReference>
<dbReference type="Gene3D" id="3.40.50.2300">
    <property type="match status" value="1"/>
</dbReference>
<dbReference type="PANTHER" id="PTHR48111">
    <property type="entry name" value="REGULATOR OF RPOS"/>
    <property type="match status" value="1"/>
</dbReference>
<dbReference type="InterPro" id="IPR001789">
    <property type="entry name" value="Sig_transdc_resp-reg_receiver"/>
</dbReference>
<dbReference type="Pfam" id="PF00486">
    <property type="entry name" value="Trans_reg_C"/>
    <property type="match status" value="1"/>
</dbReference>
<gene>
    <name evidence="6" type="ORF">QRD43_06345</name>
</gene>
<reference evidence="6 7" key="1">
    <citation type="submission" date="2023-06" db="EMBL/GenBank/DDBJ databases">
        <title>Pelomonas sp. APW6 16S ribosomal RNA gene genome sequencing and assembly.</title>
        <authorList>
            <person name="Woo H."/>
        </authorList>
    </citation>
    <scope>NUCLEOTIDE SEQUENCE [LARGE SCALE GENOMIC DNA]</scope>
    <source>
        <strain evidence="6 7">APW6</strain>
    </source>
</reference>
<protein>
    <submittedName>
        <fullName evidence="6">Response regulator</fullName>
    </submittedName>
</protein>
<dbReference type="PROSITE" id="PS50110">
    <property type="entry name" value="RESPONSE_REGULATORY"/>
    <property type="match status" value="1"/>
</dbReference>
<feature type="domain" description="OmpR/PhoB-type" evidence="5">
    <location>
        <begin position="139"/>
        <end position="238"/>
    </location>
</feature>
<dbReference type="Gene3D" id="1.10.10.10">
    <property type="entry name" value="Winged helix-like DNA-binding domain superfamily/Winged helix DNA-binding domain"/>
    <property type="match status" value="1"/>
</dbReference>
<keyword evidence="1 3" id="KW-0238">DNA-binding</keyword>